<evidence type="ECO:0000313" key="4">
    <source>
        <dbReference type="EMBL" id="TPX43901.1"/>
    </source>
</evidence>
<dbReference type="SMART" id="SM01273">
    <property type="entry name" value="Mago-bind"/>
    <property type="match status" value="1"/>
</dbReference>
<feature type="domain" description="WIBG Mago-binding" evidence="2">
    <location>
        <begin position="17"/>
        <end position="43"/>
    </location>
</feature>
<dbReference type="EMBL" id="QEAN01000349">
    <property type="protein sequence ID" value="TPX39551.1"/>
    <property type="molecule type" value="Genomic_DNA"/>
</dbReference>
<proteinExistence type="predicted"/>
<evidence type="ECO:0000256" key="1">
    <source>
        <dbReference type="SAM" id="MobiDB-lite"/>
    </source>
</evidence>
<name>A0A507CIX0_9FUNG</name>
<sequence length="227" mass="24642">MAGRTASGIVELPTPDGQRVIPSSRRPDGSIRKEIRVRAGYVPQEDVSKYISKAASARTSAGLVPGIGIVPANARSERMAAGKEHVYQYDDNVPGSRNDGMSRTAKKNEKRKAARAQKDGSWRDSHHSDAHDADEARVSLNSSSNSSQSATQRPPRPQAHQTSSASAPPEEVETKIKTLPRAFSQDDRLRDKGVDTLSSKGKAKADTLQSLEDEVDGLETRLRKMTV</sequence>
<evidence type="ECO:0000313" key="6">
    <source>
        <dbReference type="Proteomes" id="UP000320475"/>
    </source>
</evidence>
<dbReference type="InterPro" id="IPR039333">
    <property type="entry name" value="PYM1"/>
</dbReference>
<dbReference type="EMBL" id="QEAM01000205">
    <property type="protein sequence ID" value="TPX43901.1"/>
    <property type="molecule type" value="Genomic_DNA"/>
</dbReference>
<feature type="compositionally biased region" description="Basic and acidic residues" evidence="1">
    <location>
        <begin position="116"/>
        <end position="137"/>
    </location>
</feature>
<dbReference type="Pfam" id="PF09282">
    <property type="entry name" value="Mago-bind"/>
    <property type="match status" value="1"/>
</dbReference>
<dbReference type="VEuPathDB" id="FungiDB:SeMB42_g06335"/>
<protein>
    <recommendedName>
        <fullName evidence="2">WIBG Mago-binding domain-containing protein</fullName>
    </recommendedName>
</protein>
<dbReference type="GO" id="GO:1903259">
    <property type="term" value="P:exon-exon junction complex disassembly"/>
    <property type="evidence" value="ECO:0007669"/>
    <property type="project" value="InterPro"/>
</dbReference>
<dbReference type="PANTHER" id="PTHR22959">
    <property type="entry name" value="PYM PROTEIN"/>
    <property type="match status" value="1"/>
</dbReference>
<gene>
    <name evidence="4" type="ORF">SeLEV6574_g04816</name>
    <name evidence="3" type="ORF">SeMB42_g06335</name>
</gene>
<dbReference type="GO" id="GO:0035145">
    <property type="term" value="C:exon-exon junction complex"/>
    <property type="evidence" value="ECO:0007669"/>
    <property type="project" value="TreeGrafter"/>
</dbReference>
<dbReference type="Proteomes" id="UP000320475">
    <property type="component" value="Unassembled WGS sequence"/>
</dbReference>
<keyword evidence="5" id="KW-1185">Reference proteome</keyword>
<accession>A0A507CIX0</accession>
<evidence type="ECO:0000313" key="3">
    <source>
        <dbReference type="EMBL" id="TPX39551.1"/>
    </source>
</evidence>
<dbReference type="InterPro" id="IPR036348">
    <property type="entry name" value="WIBG_N_sf"/>
</dbReference>
<feature type="compositionally biased region" description="Basic and acidic residues" evidence="1">
    <location>
        <begin position="184"/>
        <end position="194"/>
    </location>
</feature>
<dbReference type="InterPro" id="IPR015362">
    <property type="entry name" value="WIBG_mago-bd"/>
</dbReference>
<evidence type="ECO:0000313" key="5">
    <source>
        <dbReference type="Proteomes" id="UP000317494"/>
    </source>
</evidence>
<evidence type="ECO:0000259" key="2">
    <source>
        <dbReference type="SMART" id="SM01273"/>
    </source>
</evidence>
<dbReference type="Proteomes" id="UP000317494">
    <property type="component" value="Unassembled WGS sequence"/>
</dbReference>
<feature type="region of interest" description="Disordered" evidence="1">
    <location>
        <begin position="81"/>
        <end position="208"/>
    </location>
</feature>
<dbReference type="GO" id="GO:0005737">
    <property type="term" value="C:cytoplasm"/>
    <property type="evidence" value="ECO:0007669"/>
    <property type="project" value="TreeGrafter"/>
</dbReference>
<dbReference type="OrthoDB" id="21625at2759"/>
<dbReference type="STRING" id="286115.A0A507CIX0"/>
<feature type="compositionally biased region" description="Low complexity" evidence="1">
    <location>
        <begin position="139"/>
        <end position="149"/>
    </location>
</feature>
<organism evidence="3 5">
    <name type="scientific">Synchytrium endobioticum</name>
    <dbReference type="NCBI Taxonomy" id="286115"/>
    <lineage>
        <taxon>Eukaryota</taxon>
        <taxon>Fungi</taxon>
        <taxon>Fungi incertae sedis</taxon>
        <taxon>Chytridiomycota</taxon>
        <taxon>Chytridiomycota incertae sedis</taxon>
        <taxon>Chytridiomycetes</taxon>
        <taxon>Synchytriales</taxon>
        <taxon>Synchytriaceae</taxon>
        <taxon>Synchytrium</taxon>
    </lineage>
</organism>
<dbReference type="SUPFAM" id="SSF101931">
    <property type="entry name" value="Pym (Within the bgcn gene intron protein, WIBG), N-terminal domain"/>
    <property type="match status" value="1"/>
</dbReference>
<dbReference type="AlphaFoldDB" id="A0A507CIX0"/>
<feature type="compositionally biased region" description="Basic residues" evidence="1">
    <location>
        <begin position="104"/>
        <end position="115"/>
    </location>
</feature>
<feature type="region of interest" description="Disordered" evidence="1">
    <location>
        <begin position="1"/>
        <end position="32"/>
    </location>
</feature>
<dbReference type="PANTHER" id="PTHR22959:SF0">
    <property type="entry name" value="PARTNER OF Y14 AND MAGO"/>
    <property type="match status" value="1"/>
</dbReference>
<dbReference type="GO" id="GO:0003723">
    <property type="term" value="F:RNA binding"/>
    <property type="evidence" value="ECO:0007669"/>
    <property type="project" value="TreeGrafter"/>
</dbReference>
<comment type="caution">
    <text evidence="3">The sequence shown here is derived from an EMBL/GenBank/DDBJ whole genome shotgun (WGS) entry which is preliminary data.</text>
</comment>
<reference evidence="5 6" key="1">
    <citation type="journal article" date="2019" name="Sci. Rep.">
        <title>Comparative genomics of chytrid fungi reveal insights into the obligate biotrophic and pathogenic lifestyle of Synchytrium endobioticum.</title>
        <authorList>
            <person name="van de Vossenberg B.T.L.H."/>
            <person name="Warris S."/>
            <person name="Nguyen H.D.T."/>
            <person name="van Gent-Pelzer M.P.E."/>
            <person name="Joly D.L."/>
            <person name="van de Geest H.C."/>
            <person name="Bonants P.J.M."/>
            <person name="Smith D.S."/>
            <person name="Levesque C.A."/>
            <person name="van der Lee T.A.J."/>
        </authorList>
    </citation>
    <scope>NUCLEOTIDE SEQUENCE [LARGE SCALE GENOMIC DNA]</scope>
    <source>
        <strain evidence="4 6">LEV6574</strain>
        <strain evidence="3 5">MB42</strain>
    </source>
</reference>